<dbReference type="Gene3D" id="2.160.20.120">
    <property type="match status" value="1"/>
</dbReference>
<dbReference type="Pfam" id="PF10988">
    <property type="entry name" value="DUF2807"/>
    <property type="match status" value="1"/>
</dbReference>
<dbReference type="AlphaFoldDB" id="A0A9X1UYP8"/>
<feature type="domain" description="Putative auto-transporter adhesin head GIN" evidence="1">
    <location>
        <begin position="38"/>
        <end position="176"/>
    </location>
</feature>
<proteinExistence type="predicted"/>
<dbReference type="InterPro" id="IPR021255">
    <property type="entry name" value="DUF2807"/>
</dbReference>
<reference evidence="2" key="1">
    <citation type="submission" date="2021-12" db="EMBL/GenBank/DDBJ databases">
        <title>Description of Gramella crocea sp. nov., a new bacterium isolated from activated sludge.</title>
        <authorList>
            <person name="Zhang X."/>
        </authorList>
    </citation>
    <scope>NUCLEOTIDE SEQUENCE</scope>
    <source>
        <strain evidence="2">YB25</strain>
    </source>
</reference>
<evidence type="ECO:0000313" key="3">
    <source>
        <dbReference type="Proteomes" id="UP001139344"/>
    </source>
</evidence>
<protein>
    <submittedName>
        <fullName evidence="2">DUF2807 domain-containing protein</fullName>
    </submittedName>
</protein>
<accession>A0A9X1UYP8</accession>
<comment type="caution">
    <text evidence="2">The sequence shown here is derived from an EMBL/GenBank/DDBJ whole genome shotgun (WGS) entry which is preliminary data.</text>
</comment>
<evidence type="ECO:0000313" key="2">
    <source>
        <dbReference type="EMBL" id="MCG9972728.1"/>
    </source>
</evidence>
<sequence>MIRKLPFLLLIILCSCKAQEKIKGSRNVKTEQYNLTSFHSVQLAGEFEVGILKGGRPMIEVTADDNLHDLIQSEVVDGILYIKPVKEFSRTKSQEIRITFSDTLRNIKISDKVVLESLQDLYFGDFQLETKDGSQAYMTLTAKSFNLIHGDDSRAELNVTAQEVYYQLNQSSKVEALVNSSVFKVDIYEKAAARIDGEIKEFELRADQSAEFDGENLTCINAVVLAQGDSENKLNITENLQLRAKDKSETEIFNDPQIDLIEFTGEAVIAKKDFGKGLFR</sequence>
<evidence type="ECO:0000259" key="1">
    <source>
        <dbReference type="Pfam" id="PF10988"/>
    </source>
</evidence>
<keyword evidence="3" id="KW-1185">Reference proteome</keyword>
<name>A0A9X1UYP8_9FLAO</name>
<dbReference type="EMBL" id="JAJSON010000025">
    <property type="protein sequence ID" value="MCG9972728.1"/>
    <property type="molecule type" value="Genomic_DNA"/>
</dbReference>
<organism evidence="2 3">
    <name type="scientific">Christiangramia crocea</name>
    <dbReference type="NCBI Taxonomy" id="2904124"/>
    <lineage>
        <taxon>Bacteria</taxon>
        <taxon>Pseudomonadati</taxon>
        <taxon>Bacteroidota</taxon>
        <taxon>Flavobacteriia</taxon>
        <taxon>Flavobacteriales</taxon>
        <taxon>Flavobacteriaceae</taxon>
        <taxon>Christiangramia</taxon>
    </lineage>
</organism>
<dbReference type="RefSeq" id="WP_240100085.1">
    <property type="nucleotide sequence ID" value="NZ_JAJSON010000025.1"/>
</dbReference>
<dbReference type="Proteomes" id="UP001139344">
    <property type="component" value="Unassembled WGS sequence"/>
</dbReference>
<gene>
    <name evidence="2" type="ORF">LU635_13850</name>
</gene>
<dbReference type="PROSITE" id="PS51257">
    <property type="entry name" value="PROKAR_LIPOPROTEIN"/>
    <property type="match status" value="1"/>
</dbReference>